<dbReference type="VEuPathDB" id="FungiDB:ASPTUDRAFT_204082"/>
<accession>A0A1L9MSU0</accession>
<name>A0A1L9MSU0_ASPTC</name>
<evidence type="ECO:0000256" key="1">
    <source>
        <dbReference type="SAM" id="SignalP"/>
    </source>
</evidence>
<feature type="signal peptide" evidence="1">
    <location>
        <begin position="1"/>
        <end position="20"/>
    </location>
</feature>
<dbReference type="AlphaFoldDB" id="A0A1L9MSU0"/>
<dbReference type="OrthoDB" id="4482763at2759"/>
<feature type="chain" id="PRO_5013064004" evidence="1">
    <location>
        <begin position="21"/>
        <end position="108"/>
    </location>
</feature>
<organism evidence="2 3">
    <name type="scientific">Aspergillus tubingensis (strain CBS 134.48)</name>
    <dbReference type="NCBI Taxonomy" id="767770"/>
    <lineage>
        <taxon>Eukaryota</taxon>
        <taxon>Fungi</taxon>
        <taxon>Dikarya</taxon>
        <taxon>Ascomycota</taxon>
        <taxon>Pezizomycotina</taxon>
        <taxon>Eurotiomycetes</taxon>
        <taxon>Eurotiomycetidae</taxon>
        <taxon>Eurotiales</taxon>
        <taxon>Aspergillaceae</taxon>
        <taxon>Aspergillus</taxon>
        <taxon>Aspergillus subgen. Circumdati</taxon>
    </lineage>
</organism>
<dbReference type="Proteomes" id="UP000184304">
    <property type="component" value="Unassembled WGS sequence"/>
</dbReference>
<gene>
    <name evidence="2" type="ORF">ASPTUDRAFT_204082</name>
</gene>
<keyword evidence="3" id="KW-1185">Reference proteome</keyword>
<keyword evidence="1" id="KW-0732">Signal</keyword>
<dbReference type="OMA" id="MHDAIVR"/>
<dbReference type="EMBL" id="KV878207">
    <property type="protein sequence ID" value="OJI80037.1"/>
    <property type="molecule type" value="Genomic_DNA"/>
</dbReference>
<evidence type="ECO:0000313" key="3">
    <source>
        <dbReference type="Proteomes" id="UP000184304"/>
    </source>
</evidence>
<reference evidence="3" key="1">
    <citation type="journal article" date="2017" name="Genome Biol.">
        <title>Comparative genomics reveals high biological diversity and specific adaptations in the industrially and medically important fungal genus Aspergillus.</title>
        <authorList>
            <person name="de Vries R.P."/>
            <person name="Riley R."/>
            <person name="Wiebenga A."/>
            <person name="Aguilar-Osorio G."/>
            <person name="Amillis S."/>
            <person name="Uchima C.A."/>
            <person name="Anderluh G."/>
            <person name="Asadollahi M."/>
            <person name="Askin M."/>
            <person name="Barry K."/>
            <person name="Battaglia E."/>
            <person name="Bayram O."/>
            <person name="Benocci T."/>
            <person name="Braus-Stromeyer S.A."/>
            <person name="Caldana C."/>
            <person name="Canovas D."/>
            <person name="Cerqueira G.C."/>
            <person name="Chen F."/>
            <person name="Chen W."/>
            <person name="Choi C."/>
            <person name="Clum A."/>
            <person name="Dos Santos R.A."/>
            <person name="Damasio A.R."/>
            <person name="Diallinas G."/>
            <person name="Emri T."/>
            <person name="Fekete E."/>
            <person name="Flipphi M."/>
            <person name="Freyberg S."/>
            <person name="Gallo A."/>
            <person name="Gournas C."/>
            <person name="Habgood R."/>
            <person name="Hainaut M."/>
            <person name="Harispe M.L."/>
            <person name="Henrissat B."/>
            <person name="Hilden K.S."/>
            <person name="Hope R."/>
            <person name="Hossain A."/>
            <person name="Karabika E."/>
            <person name="Karaffa L."/>
            <person name="Karanyi Z."/>
            <person name="Krasevec N."/>
            <person name="Kuo A."/>
            <person name="Kusch H."/>
            <person name="LaButti K."/>
            <person name="Lagendijk E.L."/>
            <person name="Lapidus A."/>
            <person name="Levasseur A."/>
            <person name="Lindquist E."/>
            <person name="Lipzen A."/>
            <person name="Logrieco A.F."/>
            <person name="MacCabe A."/>
            <person name="Maekelae M.R."/>
            <person name="Malavazi I."/>
            <person name="Melin P."/>
            <person name="Meyer V."/>
            <person name="Mielnichuk N."/>
            <person name="Miskei M."/>
            <person name="Molnar A.P."/>
            <person name="Mule G."/>
            <person name="Ngan C.Y."/>
            <person name="Orejas M."/>
            <person name="Orosz E."/>
            <person name="Ouedraogo J.P."/>
            <person name="Overkamp K.M."/>
            <person name="Park H.-S."/>
            <person name="Perrone G."/>
            <person name="Piumi F."/>
            <person name="Punt P.J."/>
            <person name="Ram A.F."/>
            <person name="Ramon A."/>
            <person name="Rauscher S."/>
            <person name="Record E."/>
            <person name="Riano-Pachon D.M."/>
            <person name="Robert V."/>
            <person name="Roehrig J."/>
            <person name="Ruller R."/>
            <person name="Salamov A."/>
            <person name="Salih N.S."/>
            <person name="Samson R.A."/>
            <person name="Sandor E."/>
            <person name="Sanguinetti M."/>
            <person name="Schuetze T."/>
            <person name="Sepcic K."/>
            <person name="Shelest E."/>
            <person name="Sherlock G."/>
            <person name="Sophianopoulou V."/>
            <person name="Squina F.M."/>
            <person name="Sun H."/>
            <person name="Susca A."/>
            <person name="Todd R.B."/>
            <person name="Tsang A."/>
            <person name="Unkles S.E."/>
            <person name="van de Wiele N."/>
            <person name="van Rossen-Uffink D."/>
            <person name="Oliveira J.V."/>
            <person name="Vesth T.C."/>
            <person name="Visser J."/>
            <person name="Yu J.-H."/>
            <person name="Zhou M."/>
            <person name="Andersen M.R."/>
            <person name="Archer D.B."/>
            <person name="Baker S.E."/>
            <person name="Benoit I."/>
            <person name="Brakhage A.A."/>
            <person name="Braus G.H."/>
            <person name="Fischer R."/>
            <person name="Frisvad J.C."/>
            <person name="Goldman G.H."/>
            <person name="Houbraken J."/>
            <person name="Oakley B."/>
            <person name="Pocsi I."/>
            <person name="Scazzocchio C."/>
            <person name="Seiboth B."/>
            <person name="vanKuyk P.A."/>
            <person name="Wortman J."/>
            <person name="Dyer P.S."/>
            <person name="Grigoriev I.V."/>
        </authorList>
    </citation>
    <scope>NUCLEOTIDE SEQUENCE [LARGE SCALE GENOMIC DNA]</scope>
    <source>
        <strain evidence="3">CBS 134.48</strain>
    </source>
</reference>
<sequence length="108" mass="11419">MKVTAAIGSFIFTLSTAVNAAVTGNCTPGMNYCQSVLDDVGGNMDAMHDAIVRWGSPEAARYPGVWDIYLFHCNADKSLSVIEECHIGCWNSGAGKSDVCDGPSSGPW</sequence>
<protein>
    <submittedName>
        <fullName evidence="2">Uncharacterized protein</fullName>
    </submittedName>
</protein>
<evidence type="ECO:0000313" key="2">
    <source>
        <dbReference type="EMBL" id="OJI80037.1"/>
    </source>
</evidence>
<proteinExistence type="predicted"/>